<feature type="compositionally biased region" description="Basic and acidic residues" evidence="1">
    <location>
        <begin position="32"/>
        <end position="42"/>
    </location>
</feature>
<dbReference type="AlphaFoldDB" id="A0A914W7R4"/>
<protein>
    <submittedName>
        <fullName evidence="3 4">Uncharacterized protein</fullName>
    </submittedName>
</protein>
<feature type="compositionally biased region" description="Basic and acidic residues" evidence="1">
    <location>
        <begin position="53"/>
        <end position="84"/>
    </location>
</feature>
<evidence type="ECO:0000313" key="2">
    <source>
        <dbReference type="Proteomes" id="UP000887566"/>
    </source>
</evidence>
<evidence type="ECO:0000256" key="1">
    <source>
        <dbReference type="SAM" id="MobiDB-lite"/>
    </source>
</evidence>
<accession>A0A914W7R4</accession>
<dbReference type="WBParaSite" id="PSAMB.scaffold6426size9517.g28495.t1">
    <property type="protein sequence ID" value="PSAMB.scaffold6426size9517.g28495.t1"/>
    <property type="gene ID" value="PSAMB.scaffold6426size9517.g28495"/>
</dbReference>
<evidence type="ECO:0000313" key="4">
    <source>
        <dbReference type="WBParaSite" id="PSAMB.scaffold6426size9517.g28495.t1"/>
    </source>
</evidence>
<keyword evidence="2" id="KW-1185">Reference proteome</keyword>
<reference evidence="3 4" key="1">
    <citation type="submission" date="2022-11" db="UniProtKB">
        <authorList>
            <consortium name="WormBaseParasite"/>
        </authorList>
    </citation>
    <scope>IDENTIFICATION</scope>
</reference>
<dbReference type="Proteomes" id="UP000887566">
    <property type="component" value="Unplaced"/>
</dbReference>
<evidence type="ECO:0000313" key="3">
    <source>
        <dbReference type="WBParaSite" id="PSAMB.scaffold3251size19074.g20837.t1"/>
    </source>
</evidence>
<organism evidence="2 3">
    <name type="scientific">Plectus sambesii</name>
    <dbReference type="NCBI Taxonomy" id="2011161"/>
    <lineage>
        <taxon>Eukaryota</taxon>
        <taxon>Metazoa</taxon>
        <taxon>Ecdysozoa</taxon>
        <taxon>Nematoda</taxon>
        <taxon>Chromadorea</taxon>
        <taxon>Plectida</taxon>
        <taxon>Plectina</taxon>
        <taxon>Plectoidea</taxon>
        <taxon>Plectidae</taxon>
        <taxon>Plectus</taxon>
    </lineage>
</organism>
<sequence length="96" mass="11123">MIVLHGRKVASSYAYKKFIRVKFILSPSSSTARRDEMSEKFRPLSTARNANRLPREERTAQRDGDKSRRYSNDGRCEKMDEKMDAQSGARRNAHQS</sequence>
<name>A0A914W7R4_9BILA</name>
<feature type="region of interest" description="Disordered" evidence="1">
    <location>
        <begin position="29"/>
        <end position="96"/>
    </location>
</feature>
<dbReference type="WBParaSite" id="PSAMB.scaffold3251size19074.g20837.t1">
    <property type="protein sequence ID" value="PSAMB.scaffold3251size19074.g20837.t1"/>
    <property type="gene ID" value="PSAMB.scaffold3251size19074.g20837"/>
</dbReference>
<proteinExistence type="predicted"/>